<sequence length="61" mass="7026">MTGKTMFLSMVEYFFEMENCEIALEAKKALFKELLLGDVDGGQKFIENHCGQYPVIKITFQ</sequence>
<keyword evidence="2" id="KW-1185">Reference proteome</keyword>
<comment type="caution">
    <text evidence="1">The sequence shown here is derived from an EMBL/GenBank/DDBJ whole genome shotgun (WGS) entry which is preliminary data.</text>
</comment>
<organism evidence="1 2">
    <name type="scientific">Mycoemilia scoparia</name>
    <dbReference type="NCBI Taxonomy" id="417184"/>
    <lineage>
        <taxon>Eukaryota</taxon>
        <taxon>Fungi</taxon>
        <taxon>Fungi incertae sedis</taxon>
        <taxon>Zoopagomycota</taxon>
        <taxon>Kickxellomycotina</taxon>
        <taxon>Kickxellomycetes</taxon>
        <taxon>Kickxellales</taxon>
        <taxon>Kickxellaceae</taxon>
        <taxon>Mycoemilia</taxon>
    </lineage>
</organism>
<feature type="non-terminal residue" evidence="1">
    <location>
        <position position="61"/>
    </location>
</feature>
<dbReference type="AlphaFoldDB" id="A0A9W7ZPJ0"/>
<dbReference type="Proteomes" id="UP001150538">
    <property type="component" value="Unassembled WGS sequence"/>
</dbReference>
<accession>A0A9W7ZPJ0</accession>
<dbReference type="EMBL" id="JANBPU010000752">
    <property type="protein sequence ID" value="KAJ1909429.1"/>
    <property type="molecule type" value="Genomic_DNA"/>
</dbReference>
<reference evidence="1" key="1">
    <citation type="submission" date="2022-07" db="EMBL/GenBank/DDBJ databases">
        <title>Phylogenomic reconstructions and comparative analyses of Kickxellomycotina fungi.</title>
        <authorList>
            <person name="Reynolds N.K."/>
            <person name="Stajich J.E."/>
            <person name="Barry K."/>
            <person name="Grigoriev I.V."/>
            <person name="Crous P."/>
            <person name="Smith M.E."/>
        </authorList>
    </citation>
    <scope>NUCLEOTIDE SEQUENCE</scope>
    <source>
        <strain evidence="1">NBRC 100468</strain>
    </source>
</reference>
<name>A0A9W7ZPJ0_9FUNG</name>
<evidence type="ECO:0000313" key="1">
    <source>
        <dbReference type="EMBL" id="KAJ1909429.1"/>
    </source>
</evidence>
<proteinExistence type="predicted"/>
<protein>
    <submittedName>
        <fullName evidence="1">Uncharacterized protein</fullName>
    </submittedName>
</protein>
<gene>
    <name evidence="1" type="ORF">H4219_006405</name>
</gene>
<evidence type="ECO:0000313" key="2">
    <source>
        <dbReference type="Proteomes" id="UP001150538"/>
    </source>
</evidence>